<feature type="coiled-coil region" evidence="1">
    <location>
        <begin position="646"/>
        <end position="680"/>
    </location>
</feature>
<feature type="compositionally biased region" description="Basic and acidic residues" evidence="2">
    <location>
        <begin position="1287"/>
        <end position="1308"/>
    </location>
</feature>
<feature type="region of interest" description="Disordered" evidence="2">
    <location>
        <begin position="762"/>
        <end position="784"/>
    </location>
</feature>
<feature type="compositionally biased region" description="Gly residues" evidence="2">
    <location>
        <begin position="92"/>
        <end position="110"/>
    </location>
</feature>
<dbReference type="InterPro" id="IPR017884">
    <property type="entry name" value="SANT_dom"/>
</dbReference>
<feature type="compositionally biased region" description="Low complexity" evidence="2">
    <location>
        <begin position="146"/>
        <end position="159"/>
    </location>
</feature>
<feature type="domain" description="SANT" evidence="3">
    <location>
        <begin position="1030"/>
        <end position="1081"/>
    </location>
</feature>
<feature type="compositionally biased region" description="Basic and acidic residues" evidence="2">
    <location>
        <begin position="394"/>
        <end position="408"/>
    </location>
</feature>
<comment type="caution">
    <text evidence="5">The sequence shown here is derived from an EMBL/GenBank/DDBJ whole genome shotgun (WGS) entry which is preliminary data.</text>
</comment>
<dbReference type="GO" id="GO:0032991">
    <property type="term" value="C:protein-containing complex"/>
    <property type="evidence" value="ECO:0007669"/>
    <property type="project" value="UniProtKB-ARBA"/>
</dbReference>
<organism evidence="5 6">
    <name type="scientific">Fistulifera solaris</name>
    <name type="common">Oleaginous diatom</name>
    <dbReference type="NCBI Taxonomy" id="1519565"/>
    <lineage>
        <taxon>Eukaryota</taxon>
        <taxon>Sar</taxon>
        <taxon>Stramenopiles</taxon>
        <taxon>Ochrophyta</taxon>
        <taxon>Bacillariophyta</taxon>
        <taxon>Bacillariophyceae</taxon>
        <taxon>Bacillariophycidae</taxon>
        <taxon>Naviculales</taxon>
        <taxon>Naviculaceae</taxon>
        <taxon>Fistulifera</taxon>
    </lineage>
</organism>
<feature type="domain" description="SANT" evidence="3">
    <location>
        <begin position="1239"/>
        <end position="1290"/>
    </location>
</feature>
<dbReference type="GO" id="GO:0005654">
    <property type="term" value="C:nucleoplasm"/>
    <property type="evidence" value="ECO:0007669"/>
    <property type="project" value="UniProtKB-ARBA"/>
</dbReference>
<reference evidence="5 6" key="1">
    <citation type="journal article" date="2015" name="Plant Cell">
        <title>Oil accumulation by the oleaginous diatom Fistulifera solaris as revealed by the genome and transcriptome.</title>
        <authorList>
            <person name="Tanaka T."/>
            <person name="Maeda Y."/>
            <person name="Veluchamy A."/>
            <person name="Tanaka M."/>
            <person name="Abida H."/>
            <person name="Marechal E."/>
            <person name="Bowler C."/>
            <person name="Muto M."/>
            <person name="Sunaga Y."/>
            <person name="Tanaka M."/>
            <person name="Yoshino T."/>
            <person name="Taniguchi T."/>
            <person name="Fukuda Y."/>
            <person name="Nemoto M."/>
            <person name="Matsumoto M."/>
            <person name="Wong P.S."/>
            <person name="Aburatani S."/>
            <person name="Fujibuchi W."/>
        </authorList>
    </citation>
    <scope>NUCLEOTIDE SEQUENCE [LARGE SCALE GENOMIC DNA]</scope>
    <source>
        <strain evidence="5 6">JPCC DA0580</strain>
    </source>
</reference>
<dbReference type="PANTHER" id="PTHR13992">
    <property type="entry name" value="NUCLEAR RECEPTOR CO-REPRESSOR RELATED NCOR"/>
    <property type="match status" value="1"/>
</dbReference>
<dbReference type="Pfam" id="PF00249">
    <property type="entry name" value="Myb_DNA-binding"/>
    <property type="match status" value="1"/>
</dbReference>
<feature type="compositionally biased region" description="Acidic residues" evidence="2">
    <location>
        <begin position="28"/>
        <end position="40"/>
    </location>
</feature>
<name>A0A1Z5JDQ6_FISSO</name>
<dbReference type="GO" id="GO:0000785">
    <property type="term" value="C:chromatin"/>
    <property type="evidence" value="ECO:0007669"/>
    <property type="project" value="TreeGrafter"/>
</dbReference>
<dbReference type="Gene3D" id="1.20.58.1880">
    <property type="match status" value="1"/>
</dbReference>
<feature type="region of interest" description="Disordered" evidence="2">
    <location>
        <begin position="1197"/>
        <end position="1243"/>
    </location>
</feature>
<evidence type="ECO:0000256" key="1">
    <source>
        <dbReference type="SAM" id="Coils"/>
    </source>
</evidence>
<accession>A0A1Z5JDQ6</accession>
<dbReference type="InterPro" id="IPR017930">
    <property type="entry name" value="Myb_dom"/>
</dbReference>
<protein>
    <submittedName>
        <fullName evidence="5">Nuclear receptor co-repressor 1</fullName>
    </submittedName>
</protein>
<dbReference type="Proteomes" id="UP000198406">
    <property type="component" value="Unassembled WGS sequence"/>
</dbReference>
<dbReference type="PANTHER" id="PTHR13992:SF39">
    <property type="entry name" value="SMRTER, ISOFORM G"/>
    <property type="match status" value="1"/>
</dbReference>
<feature type="region of interest" description="Disordered" evidence="2">
    <location>
        <begin position="1"/>
        <end position="197"/>
    </location>
</feature>
<evidence type="ECO:0000256" key="2">
    <source>
        <dbReference type="SAM" id="MobiDB-lite"/>
    </source>
</evidence>
<feature type="region of interest" description="Disordered" evidence="2">
    <location>
        <begin position="1287"/>
        <end position="1315"/>
    </location>
</feature>
<dbReference type="InterPro" id="IPR009057">
    <property type="entry name" value="Homeodomain-like_sf"/>
</dbReference>
<dbReference type="PROSITE" id="PS51294">
    <property type="entry name" value="HTH_MYB"/>
    <property type="match status" value="1"/>
</dbReference>
<gene>
    <name evidence="5" type="ORF">FisN_1Hh052</name>
</gene>
<dbReference type="PROSITE" id="PS51293">
    <property type="entry name" value="SANT"/>
    <property type="match status" value="2"/>
</dbReference>
<sequence>MSWQANNNNNNNSNDGFPGGSTRRFPDISEEGEIGEEEGEIVVNSNNPPPPPPPGNPNTPNSLHRSISNASASGAPVPPFARRGRRPSWGGNPVGGGPVGGGRGIAGRGGIPPPFAGRGRAMGIRHGSFTGSVPPLTPPPPQQVRSQSFAGFQSSASASNPGMMQRRPTDPRFRSEGGATAALARSGSFSQQDTNASVLTSSYSSLAELANPHAEMLSRSTSTSAVAETRPREPSFHDEAFSRSNAPPPPADSYRALEGDAPDRYAPLSNSRQEGNAFASRNSWSDAPPFREQEGPHRDLPAFPRQQGGARCDVPPFRDPPFREASLQESSSWRGNDGSADAGFVPRQIRDGLPLSRSISEPVVAQHAETTAIGSNFPRPPPPPPVQGGGYRGFRNDFRGEHPSDFPRRSPPHRGRPMFAGRGTGPPPPSISRNSSFGAPPPPLQSANPFTARRLDPRLQSESSHNVDAYPPPMSTVDEEGEVHGDGSSSTSPFRKSSFSSNSQLPSESFGRSGEQPSQSSTAGSPQPRKAVVLTLFQPSPGSSLLPPAPVILETVEDAPLLTTALENDEDADRAEKVVGYVSELLNNSNPKSSDPGTVSELPKKHLILRAVSLMDGKMKSKQSDVESKETELELQLKTDAELFEKARNEAAAEAERKNMEQLQLEKDTDDTETAELEAELEIIMKERRGVFENEVAVEEILTITSAMADDIRVKREEELKQQIKIATGSFDKDIESTRCQLDELREELAKTKAQLVAAEVEHEEKSKVEEAKRKPKDTQQSRNLVTNIIAENKRRAAEANVSVFSAVVSEDENQVDKLAMYGALDEAKDPKFGKTSAEWATLTQQVGGLADALYHEPEETPFFTRNQETHAAMEPLIKEFVRDTQTLLTKHWTTLAEEYEFRSKAYKRTRKENEKKGKQRNSMMARTSIIARTVMPMLESTGSPGAAAGRTSTNPYRRARRGNEVRSEYEQEQIIAEIAAKEAMEKRIAFGGCKTPRQIGAVERQLTANFYNTFTAQKVDVVEQEKLCAMENMWTDTEKCIFLDRFLQHPKDFRKIASFLRNKTTRDCIKFYYDSKQTVSYKGALKEHIMRRKRRGEYHVWDATIQAALSVGAVVKAGTDEENPLVFSLPENDCTYNTRDLHPLKREVFDLMEVNEEEAAKFQVKQDKEAKSKSSKSKKRKVPDLFLLEPEQRKYLRPDTPEQSVEEKPMKKSLSKASVADSFPVSMTDEQPSHARKSTSKKWTAAEKKIFLETVEKNGRNWKILEDAIGSKSISQIKNYYYDWKKGGKEKPEKRGSKTEHAIDGKIDASQIEDGDIASPIPKRAVSAQASSPLPDQPSAENREHLGLPMHLQQNSPFSQPSANIPLNAHSLSGLSPSFQMPGAPDILTQLRQMQLERSRSRSGTSSPELTADIWAQIQLLQSQQHQLSREDAFRALVQQQHHQQQQQQLSGLLPFLQQQQLQQHPHGASINDWNNDQQLQSLILQNMRGLGLGGGGGNGALHQLALAGLSGLPGVPHAPQDPQQIALQHLLALQQQNHSRPEPSNTDALALLARALSEGRNNFSDPGNNNP</sequence>
<feature type="compositionally biased region" description="Low complexity" evidence="2">
    <location>
        <begin position="1"/>
        <end position="14"/>
    </location>
</feature>
<feature type="compositionally biased region" description="Pro residues" evidence="2">
    <location>
        <begin position="47"/>
        <end position="57"/>
    </location>
</feature>
<feature type="compositionally biased region" description="Basic and acidic residues" evidence="2">
    <location>
        <begin position="1161"/>
        <end position="1173"/>
    </location>
</feature>
<dbReference type="EMBL" id="BDSP01000050">
    <property type="protein sequence ID" value="GAX12127.1"/>
    <property type="molecule type" value="Genomic_DNA"/>
</dbReference>
<feature type="compositionally biased region" description="Basic and acidic residues" evidence="2">
    <location>
        <begin position="762"/>
        <end position="780"/>
    </location>
</feature>
<dbReference type="InterPro" id="IPR051571">
    <property type="entry name" value="N-CoR_corepressor"/>
</dbReference>
<dbReference type="Gene3D" id="1.10.10.60">
    <property type="entry name" value="Homeodomain-like"/>
    <property type="match status" value="1"/>
</dbReference>
<dbReference type="GO" id="GO:0006357">
    <property type="term" value="P:regulation of transcription by RNA polymerase II"/>
    <property type="evidence" value="ECO:0007669"/>
    <property type="project" value="TreeGrafter"/>
</dbReference>
<proteinExistence type="predicted"/>
<feature type="region of interest" description="Disordered" evidence="2">
    <location>
        <begin position="1161"/>
        <end position="1184"/>
    </location>
</feature>
<evidence type="ECO:0000313" key="6">
    <source>
        <dbReference type="Proteomes" id="UP000198406"/>
    </source>
</evidence>
<dbReference type="CDD" id="cd00167">
    <property type="entry name" value="SANT"/>
    <property type="match status" value="1"/>
</dbReference>
<feature type="compositionally biased region" description="Polar residues" evidence="2">
    <location>
        <begin position="268"/>
        <end position="285"/>
    </location>
</feature>
<evidence type="ECO:0000259" key="3">
    <source>
        <dbReference type="PROSITE" id="PS51293"/>
    </source>
</evidence>
<feature type="region of interest" description="Disordered" evidence="2">
    <location>
        <begin position="360"/>
        <end position="533"/>
    </location>
</feature>
<evidence type="ECO:0000313" key="5">
    <source>
        <dbReference type="EMBL" id="GAX12127.1"/>
    </source>
</evidence>
<feature type="compositionally biased region" description="Polar residues" evidence="2">
    <location>
        <begin position="187"/>
        <end position="197"/>
    </location>
</feature>
<dbReference type="SUPFAM" id="SSF46689">
    <property type="entry name" value="Homeodomain-like"/>
    <property type="match status" value="2"/>
</dbReference>
<feature type="compositionally biased region" description="Basic and acidic residues" evidence="2">
    <location>
        <begin position="289"/>
        <end position="300"/>
    </location>
</feature>
<dbReference type="SMART" id="SM00717">
    <property type="entry name" value="SANT"/>
    <property type="match status" value="2"/>
</dbReference>
<keyword evidence="1" id="KW-0175">Coiled coil</keyword>
<feature type="region of interest" description="Disordered" evidence="2">
    <location>
        <begin position="940"/>
        <end position="965"/>
    </location>
</feature>
<dbReference type="OrthoDB" id="10258692at2759"/>
<feature type="compositionally biased region" description="Polar residues" evidence="2">
    <location>
        <begin position="62"/>
        <end position="72"/>
    </location>
</feature>
<feature type="domain" description="HTH myb-type" evidence="4">
    <location>
        <begin position="1243"/>
        <end position="1290"/>
    </location>
</feature>
<keyword evidence="6" id="KW-1185">Reference proteome</keyword>
<keyword evidence="5" id="KW-0675">Receptor</keyword>
<feature type="compositionally biased region" description="Basic and acidic residues" evidence="2">
    <location>
        <begin position="229"/>
        <end position="241"/>
    </location>
</feature>
<feature type="coiled-coil region" evidence="1">
    <location>
        <begin position="735"/>
        <end position="762"/>
    </location>
</feature>
<dbReference type="InterPro" id="IPR001005">
    <property type="entry name" value="SANT/Myb"/>
</dbReference>
<feature type="compositionally biased region" description="Polar residues" evidence="2">
    <location>
        <begin position="515"/>
        <end position="525"/>
    </location>
</feature>
<dbReference type="InParanoid" id="A0A1Z5JDQ6"/>
<feature type="compositionally biased region" description="Low complexity" evidence="2">
    <location>
        <begin position="488"/>
        <end position="503"/>
    </location>
</feature>
<feature type="region of interest" description="Disordered" evidence="2">
    <location>
        <begin position="213"/>
        <end position="345"/>
    </location>
</feature>
<evidence type="ECO:0000259" key="4">
    <source>
        <dbReference type="PROSITE" id="PS51294"/>
    </source>
</evidence>
<feature type="compositionally biased region" description="Basic and acidic residues" evidence="2">
    <location>
        <begin position="1197"/>
        <end position="1211"/>
    </location>
</feature>